<organism evidence="3 4">
    <name type="scientific">Verticillium longisporum</name>
    <name type="common">Verticillium dahliae var. longisporum</name>
    <dbReference type="NCBI Taxonomy" id="100787"/>
    <lineage>
        <taxon>Eukaryota</taxon>
        <taxon>Fungi</taxon>
        <taxon>Dikarya</taxon>
        <taxon>Ascomycota</taxon>
        <taxon>Pezizomycotina</taxon>
        <taxon>Sordariomycetes</taxon>
        <taxon>Hypocreomycetidae</taxon>
        <taxon>Glomerellales</taxon>
        <taxon>Plectosphaerellaceae</taxon>
        <taxon>Verticillium</taxon>
    </lineage>
</organism>
<keyword evidence="2" id="KW-0472">Membrane</keyword>
<keyword evidence="2" id="KW-0812">Transmembrane</keyword>
<reference evidence="3 4" key="1">
    <citation type="submission" date="2015-05" db="EMBL/GenBank/DDBJ databases">
        <authorList>
            <person name="Wang D.B."/>
            <person name="Wang M."/>
        </authorList>
    </citation>
    <scope>NUCLEOTIDE SEQUENCE [LARGE SCALE GENOMIC DNA]</scope>
    <source>
        <strain evidence="3">VL1</strain>
    </source>
</reference>
<accession>A0A0G4KM67</accession>
<feature type="compositionally biased region" description="Polar residues" evidence="1">
    <location>
        <begin position="98"/>
        <end position="108"/>
    </location>
</feature>
<dbReference type="EMBL" id="CVQH01002336">
    <property type="protein sequence ID" value="CRK10491.1"/>
    <property type="molecule type" value="Genomic_DNA"/>
</dbReference>
<proteinExistence type="predicted"/>
<sequence length="346" mass="37333">MDHLRPPNSNNNNPEDDPPPPYEEVAPPNSPRPGLATQGLPRPHSSHNPDLLNPSPSQSSSPQLPSRRPRSSSHLSPYPGQAAQAQRPARTPQPNRPSTSYPGNTNAGPPSIPRQFPPAFNVYLQGFSRTMILAENQAQPIYALRAYSGFAGDASLILHSGPTERHPPLATLDFAPFSLGIVVTLPPSPIPGIPSTLSLDPITGFAHGGYSFTIDVGTSVSRPPGSSGRWPLEEFQWRRSRGDAVANLGGRGYGWKLVRMAGGPPPGADQQWKRAGFAAGAHRGSDGAEVVAVWSEMGYSMSKALRFAFLGTGLTGLLGERWAIMAVMTAMGLFERERRSRQRRRF</sequence>
<dbReference type="Proteomes" id="UP000044602">
    <property type="component" value="Unassembled WGS sequence"/>
</dbReference>
<dbReference type="AlphaFoldDB" id="A0A0G4KM67"/>
<feature type="compositionally biased region" description="Low complexity" evidence="1">
    <location>
        <begin position="1"/>
        <end position="13"/>
    </location>
</feature>
<evidence type="ECO:0000313" key="3">
    <source>
        <dbReference type="EMBL" id="CRK10491.1"/>
    </source>
</evidence>
<evidence type="ECO:0000256" key="1">
    <source>
        <dbReference type="SAM" id="MobiDB-lite"/>
    </source>
</evidence>
<feature type="region of interest" description="Disordered" evidence="1">
    <location>
        <begin position="1"/>
        <end position="114"/>
    </location>
</feature>
<name>A0A0G4KM67_VERLO</name>
<evidence type="ECO:0000313" key="4">
    <source>
        <dbReference type="Proteomes" id="UP000044602"/>
    </source>
</evidence>
<keyword evidence="4" id="KW-1185">Reference proteome</keyword>
<evidence type="ECO:0000256" key="2">
    <source>
        <dbReference type="SAM" id="Phobius"/>
    </source>
</evidence>
<gene>
    <name evidence="3" type="ORF">BN1708_009920</name>
</gene>
<protein>
    <submittedName>
        <fullName evidence="3">Uncharacterized protein</fullName>
    </submittedName>
</protein>
<feature type="compositionally biased region" description="Low complexity" evidence="1">
    <location>
        <begin position="54"/>
        <end position="97"/>
    </location>
</feature>
<keyword evidence="2" id="KW-1133">Transmembrane helix</keyword>
<feature type="transmembrane region" description="Helical" evidence="2">
    <location>
        <begin position="307"/>
        <end position="334"/>
    </location>
</feature>